<dbReference type="EMBL" id="JAGFBF010000005">
    <property type="protein sequence ID" value="MBO2990099.1"/>
    <property type="molecule type" value="Genomic_DNA"/>
</dbReference>
<protein>
    <submittedName>
        <fullName evidence="10">Bifunctional [glutamine synthetase] adenylyltransferase/[glutamine synthetase]-adenylyl-L-tyrosine phosphorylase</fullName>
        <ecNumber evidence="10">2.7.7.42</ecNumber>
        <ecNumber evidence="10">2.7.7.89</ecNumber>
    </submittedName>
</protein>
<dbReference type="EC" id="2.7.7.89" evidence="10"/>
<organism evidence="10 11">
    <name type="scientific">Leucobacter tardus</name>
    <dbReference type="NCBI Taxonomy" id="501483"/>
    <lineage>
        <taxon>Bacteria</taxon>
        <taxon>Bacillati</taxon>
        <taxon>Actinomycetota</taxon>
        <taxon>Actinomycetes</taxon>
        <taxon>Micrococcales</taxon>
        <taxon>Microbacteriaceae</taxon>
        <taxon>Leucobacter</taxon>
    </lineage>
</organism>
<keyword evidence="11" id="KW-1185">Reference proteome</keyword>
<name>A0A939QLX0_9MICO</name>
<dbReference type="PANTHER" id="PTHR30621:SF0">
    <property type="entry name" value="BIFUNCTIONAL GLUTAMINE SYNTHETASE ADENYLYLTRANSFERASE_ADENYLYL-REMOVING ENZYME"/>
    <property type="match status" value="1"/>
</dbReference>
<feature type="region of interest" description="Disordered" evidence="7">
    <location>
        <begin position="994"/>
        <end position="1021"/>
    </location>
</feature>
<dbReference type="GO" id="GO:0000820">
    <property type="term" value="P:regulation of glutamine family amino acid metabolic process"/>
    <property type="evidence" value="ECO:0007669"/>
    <property type="project" value="TreeGrafter"/>
</dbReference>
<dbReference type="SUPFAM" id="SSF81593">
    <property type="entry name" value="Nucleotidyltransferase substrate binding subunit/domain"/>
    <property type="match status" value="2"/>
</dbReference>
<dbReference type="GO" id="GO:0005524">
    <property type="term" value="F:ATP binding"/>
    <property type="evidence" value="ECO:0007669"/>
    <property type="project" value="UniProtKB-KW"/>
</dbReference>
<proteinExistence type="predicted"/>
<dbReference type="Gene3D" id="3.30.460.10">
    <property type="entry name" value="Beta Polymerase, domain 2"/>
    <property type="match status" value="2"/>
</dbReference>
<evidence type="ECO:0000256" key="1">
    <source>
        <dbReference type="ARBA" id="ARBA00022679"/>
    </source>
</evidence>
<comment type="caution">
    <text evidence="10">The sequence shown here is derived from an EMBL/GenBank/DDBJ whole genome shotgun (WGS) entry which is preliminary data.</text>
</comment>
<gene>
    <name evidence="10" type="ORF">J4H85_08860</name>
</gene>
<dbReference type="InterPro" id="IPR043519">
    <property type="entry name" value="NT_sf"/>
</dbReference>
<dbReference type="AlphaFoldDB" id="A0A939QLX0"/>
<dbReference type="GO" id="GO:0005829">
    <property type="term" value="C:cytosol"/>
    <property type="evidence" value="ECO:0007669"/>
    <property type="project" value="TreeGrafter"/>
</dbReference>
<dbReference type="CDD" id="cd05401">
    <property type="entry name" value="NT_GlnE_GlnD_like"/>
    <property type="match status" value="2"/>
</dbReference>
<feature type="domain" description="PII-uridylyltransferase/Glutamine-synthetase adenylyltransferase" evidence="9">
    <location>
        <begin position="860"/>
        <end position="986"/>
    </location>
</feature>
<evidence type="ECO:0000256" key="7">
    <source>
        <dbReference type="SAM" id="MobiDB-lite"/>
    </source>
</evidence>
<dbReference type="InterPro" id="IPR023057">
    <property type="entry name" value="GlnE"/>
</dbReference>
<keyword evidence="5" id="KW-0460">Magnesium</keyword>
<reference evidence="10" key="1">
    <citation type="submission" date="2021-03" db="EMBL/GenBank/DDBJ databases">
        <title>Leucobacter chromiisoli sp. nov., isolated from chromium-containing soil of chemical plant.</title>
        <authorList>
            <person name="Xu Z."/>
        </authorList>
    </citation>
    <scope>NUCLEOTIDE SEQUENCE</scope>
    <source>
        <strain evidence="10">K 70/01</strain>
    </source>
</reference>
<evidence type="ECO:0000313" key="10">
    <source>
        <dbReference type="EMBL" id="MBO2990099.1"/>
    </source>
</evidence>
<dbReference type="InterPro" id="IPR005190">
    <property type="entry name" value="GlnE_rpt_dom"/>
</dbReference>
<keyword evidence="1 10" id="KW-0808">Transferase</keyword>
<dbReference type="InterPro" id="IPR013546">
    <property type="entry name" value="PII_UdlTrfase/GS_AdlTrfase"/>
</dbReference>
<dbReference type="Gene3D" id="1.20.120.330">
    <property type="entry name" value="Nucleotidyltransferases domain 2"/>
    <property type="match status" value="2"/>
</dbReference>
<dbReference type="RefSeq" id="WP_208238820.1">
    <property type="nucleotide sequence ID" value="NZ_BAAAQU010000002.1"/>
</dbReference>
<sequence>MIPERSHRLSDLARAGFQELTEAQTRLQALLEHTSGVSLTEILDDLSCAADPDAALIRCSAFAERHPGRLSALSPEQRRRLAILVGASPALGDFFCRVPDRLEEILAAEGRVIDGAEATRELSAAVDGMVGEQGWNALRSRYRQLLAEVALFDLLAGWSGDATDVFEDVARSLAALADGAMEAALSLARASLVAGESGPPVPQKRIDAVRLAVVAMGKCGAEELNVVSDVDVMFIVDTADADVIDDEALMRLGTRLAREMMRAIHDPALEPPLWQIDANLRPEGRHGPLVRTLSSMTAYYDRWAKAWEFQALLKARPAAGDRDLGGEFVARTRPLVWASATREDFVGSVQRMRQRVTEHIDDDDLEVQLKLGPGGLRDIEFSVQLLQLVHGQYDERLDVRGTIPALEALVTEGYVARSDATRLAADYRFLRVLEHRLQLRELRRTALMPRDEEGLRVLSRASRLARTGSALRERWQIVKRDVRELHLKIFYAPLLSAVAALPEEELVLGSAEARARLTSIGFRDPDGAIRHLAALTRGTSRRAKIQRNLMPVLLQWLSDGTDPDFGLLAFRRVSEANQDTPWYLRLLRDGTVAGERLMRVLSCSRFVADLLESMPESVAWLERAESLEPPALQALLDEMRALASRRDSIDDAASALRIVHRREILRLAMGRVIGVTDDDEVARGLNAAHTALLDGLLLALRRTRPDDDAIELTLIGMGRFGGGEMGFGSDIDLMAVCRAPESGAPDDTLKRASGLVAELRRLISDPRFPVDLDFDLRPEGKNGPLVRSLESYRAYYARWSVTWETQALLRARPVAGSAQLGRDFVALADELRYPAEFPEQSIREVRRIKARVESERLPRGVEPNRHLKLGPGGISDVEWLVQLIQLEHGSRHPDLRTVSTLGGLAAAVSLEYLSDESGEHLEESWRFASEIRSAGRLWSGKSSNVLPFAREDLEGIAGVLGLPSGQTTELEERWLSVARRARAVFEREFFGYSESDERFPSHSTPIPTGWGDQRRDRSGAQ</sequence>
<keyword evidence="6" id="KW-0511">Multifunctional enzyme</keyword>
<keyword evidence="2 10" id="KW-0548">Nucleotidyltransferase</keyword>
<dbReference type="Pfam" id="PF08335">
    <property type="entry name" value="GlnD_UR_UTase"/>
    <property type="match status" value="2"/>
</dbReference>
<dbReference type="EC" id="2.7.7.42" evidence="10"/>
<evidence type="ECO:0000259" key="9">
    <source>
        <dbReference type="Pfam" id="PF08335"/>
    </source>
</evidence>
<feature type="compositionally biased region" description="Basic and acidic residues" evidence="7">
    <location>
        <begin position="1012"/>
        <end position="1021"/>
    </location>
</feature>
<dbReference type="Proteomes" id="UP000668403">
    <property type="component" value="Unassembled WGS sequence"/>
</dbReference>
<evidence type="ECO:0000256" key="2">
    <source>
        <dbReference type="ARBA" id="ARBA00022695"/>
    </source>
</evidence>
<dbReference type="PANTHER" id="PTHR30621">
    <property type="entry name" value="GLUTAMINE SYNTHETASE ADENYLYLTRANSFERASE"/>
    <property type="match status" value="1"/>
</dbReference>
<keyword evidence="3" id="KW-0547">Nucleotide-binding</keyword>
<feature type="domain" description="Glutamate-ammonia ligase adenylyltransferase repeated" evidence="8">
    <location>
        <begin position="595"/>
        <end position="824"/>
    </location>
</feature>
<evidence type="ECO:0000313" key="11">
    <source>
        <dbReference type="Proteomes" id="UP000668403"/>
    </source>
</evidence>
<keyword evidence="4" id="KW-0067">ATP-binding</keyword>
<feature type="domain" description="Glutamate-ammonia ligase adenylyltransferase repeated" evidence="8">
    <location>
        <begin position="80"/>
        <end position="328"/>
    </location>
</feature>
<feature type="domain" description="PII-uridylyltransferase/Glutamine-synthetase adenylyltransferase" evidence="9">
    <location>
        <begin position="351"/>
        <end position="489"/>
    </location>
</feature>
<dbReference type="NCBIfam" id="NF010707">
    <property type="entry name" value="PRK14109.1"/>
    <property type="match status" value="1"/>
</dbReference>
<dbReference type="SUPFAM" id="SSF81301">
    <property type="entry name" value="Nucleotidyltransferase"/>
    <property type="match status" value="2"/>
</dbReference>
<dbReference type="GO" id="GO:0008882">
    <property type="term" value="F:[glutamate-ammonia-ligase] adenylyltransferase activity"/>
    <property type="evidence" value="ECO:0007669"/>
    <property type="project" value="UniProtKB-EC"/>
</dbReference>
<accession>A0A939QLX0</accession>
<evidence type="ECO:0000256" key="4">
    <source>
        <dbReference type="ARBA" id="ARBA00022840"/>
    </source>
</evidence>
<evidence type="ECO:0000256" key="3">
    <source>
        <dbReference type="ARBA" id="ARBA00022741"/>
    </source>
</evidence>
<evidence type="ECO:0000256" key="5">
    <source>
        <dbReference type="ARBA" id="ARBA00022842"/>
    </source>
</evidence>
<dbReference type="Pfam" id="PF03710">
    <property type="entry name" value="GlnE"/>
    <property type="match status" value="2"/>
</dbReference>
<dbReference type="GO" id="GO:0047388">
    <property type="term" value="F:[glutamine synthetase]-adenylyl-L-tyrosine phosphorylase activity"/>
    <property type="evidence" value="ECO:0007669"/>
    <property type="project" value="UniProtKB-EC"/>
</dbReference>
<evidence type="ECO:0000256" key="6">
    <source>
        <dbReference type="ARBA" id="ARBA00023268"/>
    </source>
</evidence>
<evidence type="ECO:0000259" key="8">
    <source>
        <dbReference type="Pfam" id="PF03710"/>
    </source>
</evidence>